<dbReference type="Pfam" id="PF13977">
    <property type="entry name" value="TetR_C_6"/>
    <property type="match status" value="1"/>
</dbReference>
<proteinExistence type="predicted"/>
<dbReference type="InterPro" id="IPR015947">
    <property type="entry name" value="PUA-like_sf"/>
</dbReference>
<dbReference type="Pfam" id="PF04266">
    <property type="entry name" value="ASCH"/>
    <property type="match status" value="1"/>
</dbReference>
<dbReference type="Gene3D" id="1.10.357.10">
    <property type="entry name" value="Tetracycline Repressor, domain 2"/>
    <property type="match status" value="1"/>
</dbReference>
<sequence>MFGTLADRGPTGLTLRAVAERAGCTTGLVLHTFRDKRALLLHARDLMHERTRVRSDALEADAPDAGSALRAVLLGALPVDRERLAEARVWVGFLAAALADPVLAERHAANSRAFAERVTRLIESAYPELHADSAERAAALVAAVEGVSSLAAGDPDGWTEARQVAAVRTVILAVTTGSAPEDDLGQGGDMDAPTPDTIHFHQKHHEAIVSGEKVTTVRWNESVAVGAATFVFDGHPTAEPLVGAVTAVHRYRLDTLTAEQAHQPPGTDMRRFGQQLRENYYPDMPDDAVVEVAELVLGSS</sequence>
<name>A0ABP4K5J6_9MICO</name>
<dbReference type="SUPFAM" id="SSF48498">
    <property type="entry name" value="Tetracyclin repressor-like, C-terminal domain"/>
    <property type="match status" value="1"/>
</dbReference>
<dbReference type="EMBL" id="BAAAJX010000006">
    <property type="protein sequence ID" value="GAA1493464.1"/>
    <property type="molecule type" value="Genomic_DNA"/>
</dbReference>
<keyword evidence="2" id="KW-0805">Transcription regulation</keyword>
<evidence type="ECO:0000256" key="4">
    <source>
        <dbReference type="ARBA" id="ARBA00023163"/>
    </source>
</evidence>
<organism evidence="6 7">
    <name type="scientific">Curtobacterium herbarum</name>
    <dbReference type="NCBI Taxonomy" id="150122"/>
    <lineage>
        <taxon>Bacteria</taxon>
        <taxon>Bacillati</taxon>
        <taxon>Actinomycetota</taxon>
        <taxon>Actinomycetes</taxon>
        <taxon>Micrococcales</taxon>
        <taxon>Microbacteriaceae</taxon>
        <taxon>Curtobacterium</taxon>
    </lineage>
</organism>
<reference evidence="7" key="1">
    <citation type="journal article" date="2019" name="Int. J. Syst. Evol. Microbiol.">
        <title>The Global Catalogue of Microorganisms (GCM) 10K type strain sequencing project: providing services to taxonomists for standard genome sequencing and annotation.</title>
        <authorList>
            <consortium name="The Broad Institute Genomics Platform"/>
            <consortium name="The Broad Institute Genome Sequencing Center for Infectious Disease"/>
            <person name="Wu L."/>
            <person name="Ma J."/>
        </authorList>
    </citation>
    <scope>NUCLEOTIDE SEQUENCE [LARGE SCALE GENOMIC DNA]</scope>
    <source>
        <strain evidence="7">JCM 12140</strain>
    </source>
</reference>
<dbReference type="SUPFAM" id="SSF46689">
    <property type="entry name" value="Homeodomain-like"/>
    <property type="match status" value="1"/>
</dbReference>
<feature type="domain" description="ASCH" evidence="5">
    <location>
        <begin position="198"/>
        <end position="297"/>
    </location>
</feature>
<dbReference type="Pfam" id="PF00440">
    <property type="entry name" value="TetR_N"/>
    <property type="match status" value="1"/>
</dbReference>
<evidence type="ECO:0000259" key="5">
    <source>
        <dbReference type="SMART" id="SM01022"/>
    </source>
</evidence>
<keyword evidence="1" id="KW-0678">Repressor</keyword>
<keyword evidence="3" id="KW-0238">DNA-binding</keyword>
<evidence type="ECO:0000256" key="1">
    <source>
        <dbReference type="ARBA" id="ARBA00022491"/>
    </source>
</evidence>
<gene>
    <name evidence="6" type="ORF">GCM10009627_18100</name>
</gene>
<evidence type="ECO:0000256" key="3">
    <source>
        <dbReference type="ARBA" id="ARBA00023125"/>
    </source>
</evidence>
<dbReference type="InterPro" id="IPR007374">
    <property type="entry name" value="ASCH_domain"/>
</dbReference>
<evidence type="ECO:0000313" key="6">
    <source>
        <dbReference type="EMBL" id="GAA1493464.1"/>
    </source>
</evidence>
<evidence type="ECO:0000256" key="2">
    <source>
        <dbReference type="ARBA" id="ARBA00023015"/>
    </source>
</evidence>
<protein>
    <recommendedName>
        <fullName evidence="5">ASCH domain-containing protein</fullName>
    </recommendedName>
</protein>
<comment type="caution">
    <text evidence="6">The sequence shown here is derived from an EMBL/GenBank/DDBJ whole genome shotgun (WGS) entry which is preliminary data.</text>
</comment>
<accession>A0ABP4K5J6</accession>
<dbReference type="InterPro" id="IPR001647">
    <property type="entry name" value="HTH_TetR"/>
</dbReference>
<keyword evidence="4" id="KW-0804">Transcription</keyword>
<dbReference type="Gene3D" id="2.30.130.30">
    <property type="entry name" value="Hypothetical protein"/>
    <property type="match status" value="1"/>
</dbReference>
<dbReference type="SUPFAM" id="SSF88697">
    <property type="entry name" value="PUA domain-like"/>
    <property type="match status" value="1"/>
</dbReference>
<dbReference type="SMART" id="SM01022">
    <property type="entry name" value="ASCH"/>
    <property type="match status" value="1"/>
</dbReference>
<evidence type="ECO:0000313" key="7">
    <source>
        <dbReference type="Proteomes" id="UP001501742"/>
    </source>
</evidence>
<dbReference type="InterPro" id="IPR036271">
    <property type="entry name" value="Tet_transcr_reg_TetR-rel_C_sf"/>
</dbReference>
<keyword evidence="7" id="KW-1185">Reference proteome</keyword>
<dbReference type="InterPro" id="IPR009057">
    <property type="entry name" value="Homeodomain-like_sf"/>
</dbReference>
<dbReference type="InterPro" id="IPR039538">
    <property type="entry name" value="BetI_C"/>
</dbReference>
<dbReference type="Proteomes" id="UP001501742">
    <property type="component" value="Unassembled WGS sequence"/>
</dbReference>